<feature type="compositionally biased region" description="Low complexity" evidence="3">
    <location>
        <begin position="1"/>
        <end position="23"/>
    </location>
</feature>
<dbReference type="Gene3D" id="1.10.510.10">
    <property type="entry name" value="Transferase(Phosphotransferase) domain 1"/>
    <property type="match status" value="1"/>
</dbReference>
<dbReference type="Pfam" id="PF07714">
    <property type="entry name" value="PK_Tyr_Ser-Thr"/>
    <property type="match status" value="1"/>
</dbReference>
<feature type="region of interest" description="Disordered" evidence="3">
    <location>
        <begin position="1006"/>
        <end position="1028"/>
    </location>
</feature>
<feature type="domain" description="Protein kinase" evidence="4">
    <location>
        <begin position="76"/>
        <end position="364"/>
    </location>
</feature>
<feature type="region of interest" description="Disordered" evidence="3">
    <location>
        <begin position="463"/>
        <end position="495"/>
    </location>
</feature>
<feature type="region of interest" description="Disordered" evidence="3">
    <location>
        <begin position="1042"/>
        <end position="1064"/>
    </location>
</feature>
<feature type="compositionally biased region" description="Pro residues" evidence="3">
    <location>
        <begin position="1048"/>
        <end position="1064"/>
    </location>
</feature>
<dbReference type="GO" id="GO:0097527">
    <property type="term" value="P:necroptotic signaling pathway"/>
    <property type="evidence" value="ECO:0007669"/>
    <property type="project" value="TreeGrafter"/>
</dbReference>
<protein>
    <submittedName>
        <fullName evidence="5">Kinase-like domain-containing protein</fullName>
    </submittedName>
</protein>
<feature type="region of interest" description="Disordered" evidence="3">
    <location>
        <begin position="933"/>
        <end position="952"/>
    </location>
</feature>
<dbReference type="GO" id="GO:0004672">
    <property type="term" value="F:protein kinase activity"/>
    <property type="evidence" value="ECO:0007669"/>
    <property type="project" value="InterPro"/>
</dbReference>
<keyword evidence="6" id="KW-1185">Reference proteome</keyword>
<evidence type="ECO:0000313" key="5">
    <source>
        <dbReference type="EMBL" id="KAF0475954.1"/>
    </source>
</evidence>
<feature type="region of interest" description="Disordered" evidence="3">
    <location>
        <begin position="1"/>
        <end position="34"/>
    </location>
</feature>
<dbReference type="EMBL" id="WTPW01000836">
    <property type="protein sequence ID" value="KAF0475954.1"/>
    <property type="molecule type" value="Genomic_DNA"/>
</dbReference>
<name>A0A8H4ABH7_GIGMA</name>
<feature type="region of interest" description="Disordered" evidence="3">
    <location>
        <begin position="957"/>
        <end position="983"/>
    </location>
</feature>
<dbReference type="PANTHER" id="PTHR44329:SF298">
    <property type="entry name" value="MIXED LINEAGE KINASE DOMAIN-LIKE PROTEIN"/>
    <property type="match status" value="1"/>
</dbReference>
<dbReference type="GO" id="GO:0005524">
    <property type="term" value="F:ATP binding"/>
    <property type="evidence" value="ECO:0007669"/>
    <property type="project" value="UniProtKB-KW"/>
</dbReference>
<dbReference type="InterPro" id="IPR001245">
    <property type="entry name" value="Ser-Thr/Tyr_kinase_cat_dom"/>
</dbReference>
<dbReference type="PROSITE" id="PS50011">
    <property type="entry name" value="PROTEIN_KINASE_DOM"/>
    <property type="match status" value="1"/>
</dbReference>
<dbReference type="OrthoDB" id="1668230at2759"/>
<organism evidence="5 6">
    <name type="scientific">Gigaspora margarita</name>
    <dbReference type="NCBI Taxonomy" id="4874"/>
    <lineage>
        <taxon>Eukaryota</taxon>
        <taxon>Fungi</taxon>
        <taxon>Fungi incertae sedis</taxon>
        <taxon>Mucoromycota</taxon>
        <taxon>Glomeromycotina</taxon>
        <taxon>Glomeromycetes</taxon>
        <taxon>Diversisporales</taxon>
        <taxon>Gigasporaceae</taxon>
        <taxon>Gigaspora</taxon>
    </lineage>
</organism>
<dbReference type="PANTHER" id="PTHR44329">
    <property type="entry name" value="SERINE/THREONINE-PROTEIN KINASE TNNI3K-RELATED"/>
    <property type="match status" value="1"/>
</dbReference>
<dbReference type="InterPro" id="IPR051681">
    <property type="entry name" value="Ser/Thr_Kinases-Pseudokinases"/>
</dbReference>
<evidence type="ECO:0000256" key="2">
    <source>
        <dbReference type="ARBA" id="ARBA00022840"/>
    </source>
</evidence>
<comment type="caution">
    <text evidence="5">The sequence shown here is derived from an EMBL/GenBank/DDBJ whole genome shotgun (WGS) entry which is preliminary data.</text>
</comment>
<feature type="compositionally biased region" description="Polar residues" evidence="3">
    <location>
        <begin position="466"/>
        <end position="484"/>
    </location>
</feature>
<accession>A0A8H4ABH7</accession>
<keyword evidence="1" id="KW-0547">Nucleotide-binding</keyword>
<feature type="region of interest" description="Disordered" evidence="3">
    <location>
        <begin position="1293"/>
        <end position="1334"/>
    </location>
</feature>
<keyword evidence="5" id="KW-0418">Kinase</keyword>
<sequence length="1334" mass="150962">MNPSNTSWNSTRSKSSSKSSENSRTTDKKSIKSLHLSQSTSPDITFDQEIFDQKWLDDLVQHRYVKFIPFEEFEDPKFVTNEINGEVGSFKSLKWRKMKKRVVVKDLSNIGNLPENLRESFVKELQWHLNVDNNERIIRISGLTQESPQSIYTLVSQHVDGSSLQEYLSKNFRKLAWNDKLTMAKEIAEGLKFLHSNNIVHGNLNSRNIMFIQQKVKLTDFGITHTVVSPPPSNPYSNLRKVAYTDPQILSVYLSTYNSSQSTSIQFPDFSQIHSSYYNLQTQKSDIYSLGVIFWEISCGRTPFSEHKNPPPQELANAIVKGLREIPTKDVPAGYFKLYTLCWDMDPEKRPRSENVVTMCKELINNGDSTKGVLEKNGISTVTSRGIEEGSGSKMPEQNSKRMTRMSDIDLQTDALAAELWLHNQEIEEKRQMGLIDEGDEYYGQEYGYSFAEQSTGQLIEDEQAQKAQDISTGSQQNRQSQDLDSQRMKSQKWKNKAKNFVKRLSGRKSQTQDFNNNLNIYEDGLDEEDTAAGWTSVNIAEVGKIDSYNTQISQVSPIIEGKKPDNNIIGHGSHKPIDNLDNLEIGEPGPSSTFRRPIQHIGVPASPKAFLYSDQCRSLFSKNKWKLNSQPCYAAYHARIGDIEGIRWHVEHFGDWVLNAIQEVSSPRNSYRRPLEALPLEAIMYCPAQKLLPTLTYLKKMGSNLNCIDSYTGGTCINYLSQNSSLLTTSYKSNSYSPLNPTTFNNINTQGIYFKKVLIYLLEQGLDINSQNFTGDTLLSSLLFKWHPQLSSSIIEFLIDQGANPNLENFRGGTPLGYTLLATRFENGGGPFKKVLKILKILLKGGGNCNYEVLIPGRRLKNLGWVCVDISVNLTKYQQQTLIETLIEWGCEFGSWDDNYRKKRRKRNRMESEESGIFGKFYADELSKIESNEKGKHREKDSENDDVDDDDIYMESDKETDENVDETEGAGVGGQSGTIGTIGTITGSGILNADYSEQIDAIYDETDDDGNESPVLPSGQGGGSLLTKRLKGKNLKFETPIRIPPLFSSPPTSPLPPTASLPPIPVQNPTGQRGMVSARDIPAALLRPLSASASKSQFSQRGALSRSRPRPIHRLSLFFNPSPTTPTFKPNNPSNILVYAVQLNQLDMIKILLKRIYELSESRSIMAALKECGVSFNKKDSYDGSDNSFDEVIIPKEKLGFFEHLFRSHSHDGKYEIRKYLLTWYGKQGASKRKKTMLRIEKMKHNWTNKAKNGYFSTRGIDAEFIMVGTNGEEAIYDDDDDDEKDEEIIDYYDQKDEESENYSRNDDVENSIESLDKSSDLELIDTQEKEES</sequence>
<evidence type="ECO:0000256" key="1">
    <source>
        <dbReference type="ARBA" id="ARBA00022741"/>
    </source>
</evidence>
<dbReference type="InterPro" id="IPR000719">
    <property type="entry name" value="Prot_kinase_dom"/>
</dbReference>
<dbReference type="Gene3D" id="1.25.40.20">
    <property type="entry name" value="Ankyrin repeat-containing domain"/>
    <property type="match status" value="1"/>
</dbReference>
<dbReference type="InterPro" id="IPR011009">
    <property type="entry name" value="Kinase-like_dom_sf"/>
</dbReference>
<proteinExistence type="predicted"/>
<keyword evidence="5" id="KW-0808">Transferase</keyword>
<evidence type="ECO:0000259" key="4">
    <source>
        <dbReference type="PROSITE" id="PS50011"/>
    </source>
</evidence>
<evidence type="ECO:0000313" key="6">
    <source>
        <dbReference type="Proteomes" id="UP000439903"/>
    </source>
</evidence>
<feature type="compositionally biased region" description="Acidic residues" evidence="3">
    <location>
        <begin position="1293"/>
        <end position="1302"/>
    </location>
</feature>
<feature type="compositionally biased region" description="Acidic residues" evidence="3">
    <location>
        <begin position="943"/>
        <end position="952"/>
    </location>
</feature>
<reference evidence="5 6" key="1">
    <citation type="journal article" date="2019" name="Environ. Microbiol.">
        <title>At the nexus of three kingdoms: the genome of the mycorrhizal fungus Gigaspora margarita provides insights into plant, endobacterial and fungal interactions.</title>
        <authorList>
            <person name="Venice F."/>
            <person name="Ghignone S."/>
            <person name="Salvioli di Fossalunga A."/>
            <person name="Amselem J."/>
            <person name="Novero M."/>
            <person name="Xianan X."/>
            <person name="Sedzielewska Toro K."/>
            <person name="Morin E."/>
            <person name="Lipzen A."/>
            <person name="Grigoriev I.V."/>
            <person name="Henrissat B."/>
            <person name="Martin F.M."/>
            <person name="Bonfante P."/>
        </authorList>
    </citation>
    <scope>NUCLEOTIDE SEQUENCE [LARGE SCALE GENOMIC DNA]</scope>
    <source>
        <strain evidence="5 6">BEG34</strain>
    </source>
</reference>
<evidence type="ECO:0000256" key="3">
    <source>
        <dbReference type="SAM" id="MobiDB-lite"/>
    </source>
</evidence>
<dbReference type="InterPro" id="IPR036770">
    <property type="entry name" value="Ankyrin_rpt-contain_sf"/>
</dbReference>
<keyword evidence="2" id="KW-0067">ATP-binding</keyword>
<dbReference type="Proteomes" id="UP000439903">
    <property type="component" value="Unassembled WGS sequence"/>
</dbReference>
<feature type="compositionally biased region" description="Basic and acidic residues" evidence="3">
    <location>
        <begin position="933"/>
        <end position="942"/>
    </location>
</feature>
<dbReference type="SUPFAM" id="SSF56112">
    <property type="entry name" value="Protein kinase-like (PK-like)"/>
    <property type="match status" value="1"/>
</dbReference>
<gene>
    <name evidence="5" type="ORF">F8M41_024491</name>
</gene>
<dbReference type="SUPFAM" id="SSF48403">
    <property type="entry name" value="Ankyrin repeat"/>
    <property type="match status" value="1"/>
</dbReference>
<feature type="compositionally biased region" description="Basic and acidic residues" evidence="3">
    <location>
        <begin position="1316"/>
        <end position="1334"/>
    </location>
</feature>
<feature type="compositionally biased region" description="Acidic residues" evidence="3">
    <location>
        <begin position="957"/>
        <end position="969"/>
    </location>
</feature>